<protein>
    <submittedName>
        <fullName evidence="2">Uncharacterized protein</fullName>
    </submittedName>
</protein>
<dbReference type="Proteomes" id="UP000263377">
    <property type="component" value="Unassembled WGS sequence"/>
</dbReference>
<feature type="compositionally biased region" description="Low complexity" evidence="1">
    <location>
        <begin position="184"/>
        <end position="201"/>
    </location>
</feature>
<evidence type="ECO:0000313" key="2">
    <source>
        <dbReference type="EMBL" id="RGD58206.1"/>
    </source>
</evidence>
<organism evidence="2 3">
    <name type="scientific">Kitasatospora xanthocidica</name>
    <dbReference type="NCBI Taxonomy" id="83382"/>
    <lineage>
        <taxon>Bacteria</taxon>
        <taxon>Bacillati</taxon>
        <taxon>Actinomycetota</taxon>
        <taxon>Actinomycetes</taxon>
        <taxon>Kitasatosporales</taxon>
        <taxon>Streptomycetaceae</taxon>
        <taxon>Kitasatospora</taxon>
    </lineage>
</organism>
<feature type="region of interest" description="Disordered" evidence="1">
    <location>
        <begin position="173"/>
        <end position="201"/>
    </location>
</feature>
<name>A0A372ZQS0_9ACTN</name>
<proteinExistence type="predicted"/>
<keyword evidence="3" id="KW-1185">Reference proteome</keyword>
<feature type="region of interest" description="Disordered" evidence="1">
    <location>
        <begin position="40"/>
        <end position="89"/>
    </location>
</feature>
<dbReference type="EMBL" id="QVIG01000001">
    <property type="protein sequence ID" value="RGD58206.1"/>
    <property type="molecule type" value="Genomic_DNA"/>
</dbReference>
<sequence length="201" mass="19991">MPGTRPFGGGGIRTGRPAGAGRWLAAALLVPVLAACGGGGGSGSAGATRNGQSSGSGLPDDQRTKDEGDQGGFRTAGEPSASVQGIDNRARITLSFPSKTSFTAVISKVAECGSTSYATPASQQVRVTDGKTELVDFRLPQWKPGTKDRTICLTVTADDSSKRIEAAGSVVVVSPDDGATTGNGATPSYGSSPSSGAGSTP</sequence>
<evidence type="ECO:0000313" key="3">
    <source>
        <dbReference type="Proteomes" id="UP000263377"/>
    </source>
</evidence>
<comment type="caution">
    <text evidence="2">The sequence shown here is derived from an EMBL/GenBank/DDBJ whole genome shotgun (WGS) entry which is preliminary data.</text>
</comment>
<reference evidence="2 3" key="1">
    <citation type="submission" date="2018-08" db="EMBL/GenBank/DDBJ databases">
        <title>Diversity &amp; Physiological Properties of Lignin-Decomposing Actinobacteria from Soil.</title>
        <authorList>
            <person name="Roh S.G."/>
            <person name="Kim S.B."/>
        </authorList>
    </citation>
    <scope>NUCLEOTIDE SEQUENCE [LARGE SCALE GENOMIC DNA]</scope>
    <source>
        <strain evidence="2 3">MMS17-GH009</strain>
    </source>
</reference>
<dbReference type="AlphaFoldDB" id="A0A372ZQS0"/>
<accession>A0A372ZQS0</accession>
<evidence type="ECO:0000256" key="1">
    <source>
        <dbReference type="SAM" id="MobiDB-lite"/>
    </source>
</evidence>
<gene>
    <name evidence="2" type="ORF">DR950_10780</name>
</gene>